<sequence>MSSLKEYTSFYNFRLLKRNFNYNRGWAPGRFVDRYRFISNYCWWTNRCKELLQFPPMVVEGSYYGSGEQREEFNPYE</sequence>
<evidence type="ECO:0000313" key="1">
    <source>
        <dbReference type="EMBL" id="RDX77936.1"/>
    </source>
</evidence>
<reference evidence="1" key="1">
    <citation type="submission" date="2018-05" db="EMBL/GenBank/DDBJ databases">
        <title>Draft genome of Mucuna pruriens seed.</title>
        <authorList>
            <person name="Nnadi N.E."/>
            <person name="Vos R."/>
            <person name="Hasami M.H."/>
            <person name="Devisetty U.K."/>
            <person name="Aguiy J.C."/>
        </authorList>
    </citation>
    <scope>NUCLEOTIDE SEQUENCE [LARGE SCALE GENOMIC DNA]</scope>
    <source>
        <strain evidence="1">JCA_2017</strain>
    </source>
</reference>
<organism evidence="1 2">
    <name type="scientific">Mucuna pruriens</name>
    <name type="common">Velvet bean</name>
    <name type="synonym">Dolichos pruriens</name>
    <dbReference type="NCBI Taxonomy" id="157652"/>
    <lineage>
        <taxon>Eukaryota</taxon>
        <taxon>Viridiplantae</taxon>
        <taxon>Streptophyta</taxon>
        <taxon>Embryophyta</taxon>
        <taxon>Tracheophyta</taxon>
        <taxon>Spermatophyta</taxon>
        <taxon>Magnoliopsida</taxon>
        <taxon>eudicotyledons</taxon>
        <taxon>Gunneridae</taxon>
        <taxon>Pentapetalae</taxon>
        <taxon>rosids</taxon>
        <taxon>fabids</taxon>
        <taxon>Fabales</taxon>
        <taxon>Fabaceae</taxon>
        <taxon>Papilionoideae</taxon>
        <taxon>50 kb inversion clade</taxon>
        <taxon>NPAAA clade</taxon>
        <taxon>indigoferoid/millettioid clade</taxon>
        <taxon>Phaseoleae</taxon>
        <taxon>Mucuna</taxon>
    </lineage>
</organism>
<keyword evidence="2" id="KW-1185">Reference proteome</keyword>
<evidence type="ECO:0000313" key="2">
    <source>
        <dbReference type="Proteomes" id="UP000257109"/>
    </source>
</evidence>
<dbReference type="EMBL" id="QJKJ01009030">
    <property type="protein sequence ID" value="RDX77936.1"/>
    <property type="molecule type" value="Genomic_DNA"/>
</dbReference>
<accession>A0A371FI12</accession>
<feature type="non-terminal residue" evidence="1">
    <location>
        <position position="1"/>
    </location>
</feature>
<proteinExistence type="predicted"/>
<dbReference type="OrthoDB" id="1411153at2759"/>
<protein>
    <submittedName>
        <fullName evidence="1">Uncharacterized protein</fullName>
    </submittedName>
</protein>
<dbReference type="Proteomes" id="UP000257109">
    <property type="component" value="Unassembled WGS sequence"/>
</dbReference>
<name>A0A371FI12_MUCPR</name>
<gene>
    <name evidence="1" type="ORF">CR513_41863</name>
</gene>
<comment type="caution">
    <text evidence="1">The sequence shown here is derived from an EMBL/GenBank/DDBJ whole genome shotgun (WGS) entry which is preliminary data.</text>
</comment>
<dbReference type="AlphaFoldDB" id="A0A371FI12"/>